<evidence type="ECO:0000313" key="2">
    <source>
        <dbReference type="Proteomes" id="UP000026915"/>
    </source>
</evidence>
<proteinExistence type="predicted"/>
<dbReference type="AlphaFoldDB" id="A0A061GY81"/>
<name>A0A061GY81_THECC</name>
<evidence type="ECO:0000313" key="1">
    <source>
        <dbReference type="EMBL" id="EOY34446.1"/>
    </source>
</evidence>
<sequence length="130" mass="14547">MTKIAHLFFKLKRKKKKKENLAKFVPSSTSMVYEKAKGQRGREYVKGTKTETVVVVGTLSPSTSQQPPLSRGVVAPSVRFPCPFLSFHHGNHRASHVTLPPLPPPPTKPRPSFFLHIYFYVSLGTTAFVL</sequence>
<accession>A0A061GY81</accession>
<keyword evidence="2" id="KW-1185">Reference proteome</keyword>
<dbReference type="HOGENOM" id="CLU_1941909_0_0_1"/>
<dbReference type="Proteomes" id="UP000026915">
    <property type="component" value="Chromosome 9"/>
</dbReference>
<reference evidence="1 2" key="1">
    <citation type="journal article" date="2013" name="Genome Biol.">
        <title>The genome sequence of the most widely cultivated cacao type and its use to identify candidate genes regulating pod color.</title>
        <authorList>
            <person name="Motamayor J.C."/>
            <person name="Mockaitis K."/>
            <person name="Schmutz J."/>
            <person name="Haiminen N."/>
            <person name="Iii D.L."/>
            <person name="Cornejo O."/>
            <person name="Findley S.D."/>
            <person name="Zheng P."/>
            <person name="Utro F."/>
            <person name="Royaert S."/>
            <person name="Saski C."/>
            <person name="Jenkins J."/>
            <person name="Podicheti R."/>
            <person name="Zhao M."/>
            <person name="Scheffler B.E."/>
            <person name="Stack J.C."/>
            <person name="Feltus F.A."/>
            <person name="Mustiga G.M."/>
            <person name="Amores F."/>
            <person name="Phillips W."/>
            <person name="Marelli J.P."/>
            <person name="May G.D."/>
            <person name="Shapiro H."/>
            <person name="Ma J."/>
            <person name="Bustamante C.D."/>
            <person name="Schnell R.J."/>
            <person name="Main D."/>
            <person name="Gilbert D."/>
            <person name="Parida L."/>
            <person name="Kuhn D.N."/>
        </authorList>
    </citation>
    <scope>NUCLEOTIDE SEQUENCE [LARGE SCALE GENOMIC DNA]</scope>
    <source>
        <strain evidence="2">cv. Matina 1-6</strain>
    </source>
</reference>
<dbReference type="Gramene" id="EOY34446">
    <property type="protein sequence ID" value="EOY34446"/>
    <property type="gene ID" value="TCM_042125"/>
</dbReference>
<dbReference type="EMBL" id="CM001887">
    <property type="protein sequence ID" value="EOY34446.1"/>
    <property type="molecule type" value="Genomic_DNA"/>
</dbReference>
<dbReference type="InParanoid" id="A0A061GY81"/>
<gene>
    <name evidence="1" type="ORF">TCM_042125</name>
</gene>
<protein>
    <submittedName>
        <fullName evidence="1">Uncharacterized protein</fullName>
    </submittedName>
</protein>
<organism evidence="1 2">
    <name type="scientific">Theobroma cacao</name>
    <name type="common">Cacao</name>
    <name type="synonym">Cocoa</name>
    <dbReference type="NCBI Taxonomy" id="3641"/>
    <lineage>
        <taxon>Eukaryota</taxon>
        <taxon>Viridiplantae</taxon>
        <taxon>Streptophyta</taxon>
        <taxon>Embryophyta</taxon>
        <taxon>Tracheophyta</taxon>
        <taxon>Spermatophyta</taxon>
        <taxon>Magnoliopsida</taxon>
        <taxon>eudicotyledons</taxon>
        <taxon>Gunneridae</taxon>
        <taxon>Pentapetalae</taxon>
        <taxon>rosids</taxon>
        <taxon>malvids</taxon>
        <taxon>Malvales</taxon>
        <taxon>Malvaceae</taxon>
        <taxon>Byttnerioideae</taxon>
        <taxon>Theobroma</taxon>
    </lineage>
</organism>